<dbReference type="Proteomes" id="UP000325273">
    <property type="component" value="Unassembled WGS sequence"/>
</dbReference>
<dbReference type="RefSeq" id="WP_149676430.1">
    <property type="nucleotide sequence ID" value="NZ_VTUZ01000072.1"/>
</dbReference>
<evidence type="ECO:0000313" key="2">
    <source>
        <dbReference type="Proteomes" id="UP000325273"/>
    </source>
</evidence>
<keyword evidence="2" id="KW-1185">Reference proteome</keyword>
<evidence type="ECO:0000313" key="1">
    <source>
        <dbReference type="EMBL" id="KAA0997801.1"/>
    </source>
</evidence>
<reference evidence="1 2" key="1">
    <citation type="submission" date="2019-08" db="EMBL/GenBank/DDBJ databases">
        <title>Paraburkholderia sp. DCY113.</title>
        <authorList>
            <person name="Kang J."/>
        </authorList>
    </citation>
    <scope>NUCLEOTIDE SEQUENCE [LARGE SCALE GENOMIC DNA]</scope>
    <source>
        <strain evidence="1 2">DCY113</strain>
    </source>
</reference>
<name>A0A5B0G5E0_9BURK</name>
<accession>A0A5B0G5E0</accession>
<dbReference type="Gene3D" id="3.30.1150.10">
    <property type="match status" value="1"/>
</dbReference>
<dbReference type="SUPFAM" id="SSF74653">
    <property type="entry name" value="TolA/TonB C-terminal domain"/>
    <property type="match status" value="1"/>
</dbReference>
<dbReference type="EMBL" id="VTUZ01000072">
    <property type="protein sequence ID" value="KAA0997801.1"/>
    <property type="molecule type" value="Genomic_DNA"/>
</dbReference>
<gene>
    <name evidence="1" type="ORF">FVF58_47405</name>
</gene>
<organism evidence="1 2">
    <name type="scientific">Paraburkholderia panacisoli</name>
    <dbReference type="NCBI Taxonomy" id="2603818"/>
    <lineage>
        <taxon>Bacteria</taxon>
        <taxon>Pseudomonadati</taxon>
        <taxon>Pseudomonadota</taxon>
        <taxon>Betaproteobacteria</taxon>
        <taxon>Burkholderiales</taxon>
        <taxon>Burkholderiaceae</taxon>
        <taxon>Paraburkholderia</taxon>
    </lineage>
</organism>
<comment type="caution">
    <text evidence="1">The sequence shown here is derived from an EMBL/GenBank/DDBJ whole genome shotgun (WGS) entry which is preliminary data.</text>
</comment>
<proteinExistence type="predicted"/>
<sequence length="91" mass="9925">MRLAIGMLLDWRSATATFHSTAWKYAGESNRSTKLPWVVISTLMAIDCAPDHGVLNARIVRPSGNSGCDNAAARAVQKSDPMRLGHSRIVF</sequence>
<dbReference type="Pfam" id="PF13103">
    <property type="entry name" value="TonB_2"/>
    <property type="match status" value="1"/>
</dbReference>
<dbReference type="AlphaFoldDB" id="A0A5B0G5E0"/>
<protein>
    <submittedName>
        <fullName evidence="1">TonB C-terminal domain-containing protein</fullName>
    </submittedName>
</protein>